<dbReference type="OrthoDB" id="9799456at2"/>
<keyword evidence="3" id="KW-1185">Reference proteome</keyword>
<dbReference type="STRING" id="941907.SAMN06295910_1794"/>
<dbReference type="InterPro" id="IPR009325">
    <property type="entry name" value="DUF983"/>
</dbReference>
<sequence>MTDPQAPAPPPPAMAALAGLCPRCGTRGLFAGITAFAPRCRACGLDFAAFNVDDGPAAFLILIVGAVIVAAAVTVELVFSPPWWTHVLLWGPLTLGLVIGSLRIAKGLLIALEYRHQAREGRIKDGR</sequence>
<keyword evidence="1" id="KW-1133">Transmembrane helix</keyword>
<evidence type="ECO:0000313" key="2">
    <source>
        <dbReference type="EMBL" id="SMF69990.1"/>
    </source>
</evidence>
<evidence type="ECO:0000256" key="1">
    <source>
        <dbReference type="SAM" id="Phobius"/>
    </source>
</evidence>
<organism evidence="2 3">
    <name type="scientific">Allosphingosinicella indica</name>
    <dbReference type="NCBI Taxonomy" id="941907"/>
    <lineage>
        <taxon>Bacteria</taxon>
        <taxon>Pseudomonadati</taxon>
        <taxon>Pseudomonadota</taxon>
        <taxon>Alphaproteobacteria</taxon>
        <taxon>Sphingomonadales</taxon>
        <taxon>Sphingomonadaceae</taxon>
        <taxon>Allosphingosinicella</taxon>
    </lineage>
</organism>
<dbReference type="RefSeq" id="WP_085218457.1">
    <property type="nucleotide sequence ID" value="NZ_LT840185.1"/>
</dbReference>
<keyword evidence="1" id="KW-0812">Transmembrane</keyword>
<dbReference type="Proteomes" id="UP000192934">
    <property type="component" value="Chromosome I"/>
</dbReference>
<dbReference type="EMBL" id="LT840185">
    <property type="protein sequence ID" value="SMF69990.1"/>
    <property type="molecule type" value="Genomic_DNA"/>
</dbReference>
<feature type="transmembrane region" description="Helical" evidence="1">
    <location>
        <begin position="57"/>
        <end position="75"/>
    </location>
</feature>
<evidence type="ECO:0000313" key="3">
    <source>
        <dbReference type="Proteomes" id="UP000192934"/>
    </source>
</evidence>
<dbReference type="AlphaFoldDB" id="A0A1X7GHI4"/>
<reference evidence="3" key="1">
    <citation type="submission" date="2017-04" db="EMBL/GenBank/DDBJ databases">
        <authorList>
            <person name="Varghese N."/>
            <person name="Submissions S."/>
        </authorList>
    </citation>
    <scope>NUCLEOTIDE SEQUENCE [LARGE SCALE GENOMIC DNA]</scope>
    <source>
        <strain evidence="3">Dd16</strain>
    </source>
</reference>
<keyword evidence="1" id="KW-0472">Membrane</keyword>
<protein>
    <submittedName>
        <fullName evidence="2">Uncharacterized conserved protein, DUF983 family</fullName>
    </submittedName>
</protein>
<proteinExistence type="predicted"/>
<dbReference type="Pfam" id="PF06170">
    <property type="entry name" value="DUF983"/>
    <property type="match status" value="1"/>
</dbReference>
<accession>A0A1X7GHI4</accession>
<name>A0A1X7GHI4_9SPHN</name>
<feature type="transmembrane region" description="Helical" evidence="1">
    <location>
        <begin position="87"/>
        <end position="112"/>
    </location>
</feature>
<gene>
    <name evidence="2" type="ORF">SAMN06295910_1794</name>
</gene>